<accession>A0A4Z2JCC5</accession>
<dbReference type="Proteomes" id="UP000314294">
    <property type="component" value="Unassembled WGS sequence"/>
</dbReference>
<reference evidence="1 2" key="1">
    <citation type="submission" date="2019-03" db="EMBL/GenBank/DDBJ databases">
        <title>First draft genome of Liparis tanakae, snailfish: a comprehensive survey of snailfish specific genes.</title>
        <authorList>
            <person name="Kim W."/>
            <person name="Song I."/>
            <person name="Jeong J.-H."/>
            <person name="Kim D."/>
            <person name="Kim S."/>
            <person name="Ryu S."/>
            <person name="Song J.Y."/>
            <person name="Lee S.K."/>
        </authorList>
    </citation>
    <scope>NUCLEOTIDE SEQUENCE [LARGE SCALE GENOMIC DNA]</scope>
    <source>
        <tissue evidence="1">Muscle</tissue>
    </source>
</reference>
<name>A0A4Z2JCC5_9TELE</name>
<dbReference type="EMBL" id="SRLO01000008">
    <property type="protein sequence ID" value="TNN87856.1"/>
    <property type="molecule type" value="Genomic_DNA"/>
</dbReference>
<evidence type="ECO:0000313" key="2">
    <source>
        <dbReference type="Proteomes" id="UP000314294"/>
    </source>
</evidence>
<proteinExistence type="predicted"/>
<sequence length="103" mass="11280">MKGKLGDQGNDRRGFGLGRSLVACLESWHKAGLCPNQEGKHKPFREPLQPARVQSHQSFESLMLCMLRSVTGSRLFADTAPCPPAGSRMLDSGVGIGRWQLET</sequence>
<evidence type="ECO:0000313" key="1">
    <source>
        <dbReference type="EMBL" id="TNN87856.1"/>
    </source>
</evidence>
<comment type="caution">
    <text evidence="1">The sequence shown here is derived from an EMBL/GenBank/DDBJ whole genome shotgun (WGS) entry which is preliminary data.</text>
</comment>
<keyword evidence="2" id="KW-1185">Reference proteome</keyword>
<dbReference type="AlphaFoldDB" id="A0A4Z2JCC5"/>
<gene>
    <name evidence="1" type="ORF">EYF80_001820</name>
</gene>
<protein>
    <submittedName>
        <fullName evidence="1">Uncharacterized protein</fullName>
    </submittedName>
</protein>
<organism evidence="1 2">
    <name type="scientific">Liparis tanakae</name>
    <name type="common">Tanaka's snailfish</name>
    <dbReference type="NCBI Taxonomy" id="230148"/>
    <lineage>
        <taxon>Eukaryota</taxon>
        <taxon>Metazoa</taxon>
        <taxon>Chordata</taxon>
        <taxon>Craniata</taxon>
        <taxon>Vertebrata</taxon>
        <taxon>Euteleostomi</taxon>
        <taxon>Actinopterygii</taxon>
        <taxon>Neopterygii</taxon>
        <taxon>Teleostei</taxon>
        <taxon>Neoteleostei</taxon>
        <taxon>Acanthomorphata</taxon>
        <taxon>Eupercaria</taxon>
        <taxon>Perciformes</taxon>
        <taxon>Cottioidei</taxon>
        <taxon>Cottales</taxon>
        <taxon>Liparidae</taxon>
        <taxon>Liparis</taxon>
    </lineage>
</organism>